<organism evidence="2 3">
    <name type="scientific">Saccharothrix ecbatanensis</name>
    <dbReference type="NCBI Taxonomy" id="1105145"/>
    <lineage>
        <taxon>Bacteria</taxon>
        <taxon>Bacillati</taxon>
        <taxon>Actinomycetota</taxon>
        <taxon>Actinomycetes</taxon>
        <taxon>Pseudonocardiales</taxon>
        <taxon>Pseudonocardiaceae</taxon>
        <taxon>Saccharothrix</taxon>
    </lineage>
</organism>
<dbReference type="SUPFAM" id="SSF52540">
    <property type="entry name" value="P-loop containing nucleoside triphosphate hydrolases"/>
    <property type="match status" value="1"/>
</dbReference>
<evidence type="ECO:0000256" key="1">
    <source>
        <dbReference type="SAM" id="MobiDB-lite"/>
    </source>
</evidence>
<dbReference type="RefSeq" id="WP_184920547.1">
    <property type="nucleotide sequence ID" value="NZ_JACHMO010000001.1"/>
</dbReference>
<feature type="compositionally biased region" description="Basic and acidic residues" evidence="1">
    <location>
        <begin position="1"/>
        <end position="12"/>
    </location>
</feature>
<proteinExistence type="predicted"/>
<dbReference type="Proteomes" id="UP000552097">
    <property type="component" value="Unassembled WGS sequence"/>
</dbReference>
<dbReference type="AlphaFoldDB" id="A0A7W9M0W1"/>
<comment type="caution">
    <text evidence="2">The sequence shown here is derived from an EMBL/GenBank/DDBJ whole genome shotgun (WGS) entry which is preliminary data.</text>
</comment>
<feature type="region of interest" description="Disordered" evidence="1">
    <location>
        <begin position="1"/>
        <end position="21"/>
    </location>
</feature>
<name>A0A7W9M0W1_9PSEU</name>
<accession>A0A7W9M0W1</accession>
<sequence length="735" mass="79758">MDHLPIRPELTRSDLPPAPDAVSTLRELSSRLRDLRAWAGNPSFTRVVAEIAAVRAARGVPVEDRRPGRVTVYECFQLGRKRIDVELLVDIVAALGVDGTGQARWRRAHRVASGPRPAPAPVAVAAAAADIRPDSQARAVAALLTAIGTSGRRVVNVVGPVGIGKSQVLSALPVEAVMVDLADSESALDTAVLDAREFVLVDNADAPAALDAVCAAVERYGDVRFVVATRRPLSGRSQTPIALLNELVIVPVHPWEDTEVDALAYRAGLDGQHQRAAVVRMAGGVPLLADRLCRAIHRGVQLDTPGALADLAVEEVTARLRRERPHADDLTSLTTLASCGQADEELLTPAGFADLAEISLVCADTEGLMLREPYRTLFDSVHRWRRPLSHRRSVARAMAHHRAVLTDSVDPDQCSRRTEQALWLTGDPTIRETLFPSREQPVVVRSSADSDADDIGRLVHRWARRGEMDVRSSERLLNPLFADTPDGFRIATDQDGRILGAITSIPIASRNHHLVEPLLEGHTPGVTDQGGLLVGMSIARDNAAQAALMRDVLVRGVRAGLVVVATQWPAYQRLVRRLDFTYLGTTREDVFHCGRQVQVHTLRLVPDEIAQWVSRLSRRGMPLGDLGRRARLVDQLRHAYEHWHTPSLLSTSPLLAHPATPTVSALRAVLSEVAQRLAADADPVRATGGRALLDAYLSRAGAVRHDAGSAHPRPGAAVLGQAITDVAEFFWPAQR</sequence>
<evidence type="ECO:0000313" key="2">
    <source>
        <dbReference type="EMBL" id="MBB5803276.1"/>
    </source>
</evidence>
<dbReference type="EMBL" id="JACHMO010000001">
    <property type="protein sequence ID" value="MBB5803276.1"/>
    <property type="molecule type" value="Genomic_DNA"/>
</dbReference>
<gene>
    <name evidence="2" type="ORF">F4560_003044</name>
</gene>
<dbReference type="InterPro" id="IPR027417">
    <property type="entry name" value="P-loop_NTPase"/>
</dbReference>
<keyword evidence="3" id="KW-1185">Reference proteome</keyword>
<protein>
    <submittedName>
        <fullName evidence="2">Uncharacterized protein</fullName>
    </submittedName>
</protein>
<reference evidence="2 3" key="1">
    <citation type="submission" date="2020-08" db="EMBL/GenBank/DDBJ databases">
        <title>Sequencing the genomes of 1000 actinobacteria strains.</title>
        <authorList>
            <person name="Klenk H.-P."/>
        </authorList>
    </citation>
    <scope>NUCLEOTIDE SEQUENCE [LARGE SCALE GENOMIC DNA]</scope>
    <source>
        <strain evidence="2 3">DSM 45486</strain>
    </source>
</reference>
<evidence type="ECO:0000313" key="3">
    <source>
        <dbReference type="Proteomes" id="UP000552097"/>
    </source>
</evidence>